<proteinExistence type="predicted"/>
<feature type="domain" description="WYL" evidence="1">
    <location>
        <begin position="219"/>
        <end position="286"/>
    </location>
</feature>
<reference evidence="2" key="2">
    <citation type="submission" date="2021-09" db="EMBL/GenBank/DDBJ databases">
        <authorList>
            <person name="Gilroy R."/>
        </authorList>
    </citation>
    <scope>NUCLEOTIDE SEQUENCE</scope>
    <source>
        <strain evidence="2">CHK179-5677</strain>
    </source>
</reference>
<dbReference type="Proteomes" id="UP000760668">
    <property type="component" value="Unassembled WGS sequence"/>
</dbReference>
<reference evidence="2" key="1">
    <citation type="journal article" date="2021" name="PeerJ">
        <title>Extensive microbial diversity within the chicken gut microbiome revealed by metagenomics and culture.</title>
        <authorList>
            <person name="Gilroy R."/>
            <person name="Ravi A."/>
            <person name="Getino M."/>
            <person name="Pursley I."/>
            <person name="Horton D.L."/>
            <person name="Alikhan N.F."/>
            <person name="Baker D."/>
            <person name="Gharbi K."/>
            <person name="Hall N."/>
            <person name="Watson M."/>
            <person name="Adriaenssens E.M."/>
            <person name="Foster-Nyarko E."/>
            <person name="Jarju S."/>
            <person name="Secka A."/>
            <person name="Antonio M."/>
            <person name="Oren A."/>
            <person name="Chaudhuri R.R."/>
            <person name="La Ragione R."/>
            <person name="Hildebrand F."/>
            <person name="Pallen M.J."/>
        </authorList>
    </citation>
    <scope>NUCLEOTIDE SEQUENCE</scope>
    <source>
        <strain evidence="2">CHK179-5677</strain>
    </source>
</reference>
<dbReference type="InterPro" id="IPR026881">
    <property type="entry name" value="WYL_dom"/>
</dbReference>
<gene>
    <name evidence="2" type="ORF">K8V01_10575</name>
</gene>
<organism evidence="2 3">
    <name type="scientific">Pseudoflavonifractor capillosus</name>
    <dbReference type="NCBI Taxonomy" id="106588"/>
    <lineage>
        <taxon>Bacteria</taxon>
        <taxon>Bacillati</taxon>
        <taxon>Bacillota</taxon>
        <taxon>Clostridia</taxon>
        <taxon>Eubacteriales</taxon>
        <taxon>Oscillospiraceae</taxon>
        <taxon>Pseudoflavonifractor</taxon>
    </lineage>
</organism>
<name>A0A921MNE7_9FIRM</name>
<sequence>MAYRELVKRFESVREYMRDFLVFGYKTRREFAGRSARTYDNERRRIESWLGDNLRWEYRAKGKAVFLSMDTAELVHNPLYRAWQSRSFTDNDITLHFCLLDLLSDGLPRHAEAVTDALAERYGVLFELSTVRRKLKEYGEMGILDGQRQGRALYYTLSPCTLEALFPDPARLPELLCFFGEAAPLSVAGSFLASRGAEEDRRIRFKHHFIVHTLEDQMLLTALEAIRAQARLEVTNVSGRSGLERVMTVVPVKIMVSVQTGRRYLAAWLPERRNFTSLRLDYIKALSLRPGQEEDGAYRALAEERLAHSWGSSLRGRARLERFSMTVEADEVREYYIIQRLRRESRGGTVEQVGPGLWRCTRYVWDTSEMMNWVKTFIGRIVSLEGDNQAAIDRFYEDVRRLAEMYGGEG</sequence>
<comment type="caution">
    <text evidence="2">The sequence shown here is derived from an EMBL/GenBank/DDBJ whole genome shotgun (WGS) entry which is preliminary data.</text>
</comment>
<dbReference type="EMBL" id="DYUC01000105">
    <property type="protein sequence ID" value="HJG87447.1"/>
    <property type="molecule type" value="Genomic_DNA"/>
</dbReference>
<evidence type="ECO:0000313" key="2">
    <source>
        <dbReference type="EMBL" id="HJG87447.1"/>
    </source>
</evidence>
<evidence type="ECO:0000313" key="3">
    <source>
        <dbReference type="Proteomes" id="UP000760668"/>
    </source>
</evidence>
<accession>A0A921MNE7</accession>
<dbReference type="Pfam" id="PF13280">
    <property type="entry name" value="WYL"/>
    <property type="match status" value="1"/>
</dbReference>
<dbReference type="PROSITE" id="PS52050">
    <property type="entry name" value="WYL"/>
    <property type="match status" value="1"/>
</dbReference>
<dbReference type="RefSeq" id="WP_295368775.1">
    <property type="nucleotide sequence ID" value="NZ_DYUC01000105.1"/>
</dbReference>
<protein>
    <submittedName>
        <fullName evidence="2">WYL domain-containing protein</fullName>
    </submittedName>
</protein>
<dbReference type="AlphaFoldDB" id="A0A921MNE7"/>
<evidence type="ECO:0000259" key="1">
    <source>
        <dbReference type="Pfam" id="PF13280"/>
    </source>
</evidence>